<evidence type="ECO:0000313" key="2">
    <source>
        <dbReference type="Proteomes" id="UP000187406"/>
    </source>
</evidence>
<dbReference type="InterPro" id="IPR021109">
    <property type="entry name" value="Peptidase_aspartic_dom_sf"/>
</dbReference>
<protein>
    <submittedName>
        <fullName evidence="1">Uncharacterized protein</fullName>
    </submittedName>
</protein>
<comment type="caution">
    <text evidence="1">The sequence shown here is derived from an EMBL/GenBank/DDBJ whole genome shotgun (WGS) entry which is preliminary data.</text>
</comment>
<name>A0A1Q3B9Q6_CEPFO</name>
<dbReference type="Gene3D" id="2.40.70.10">
    <property type="entry name" value="Acid Proteases"/>
    <property type="match status" value="1"/>
</dbReference>
<reference evidence="2" key="1">
    <citation type="submission" date="2016-04" db="EMBL/GenBank/DDBJ databases">
        <title>Cephalotus genome sequencing.</title>
        <authorList>
            <person name="Fukushima K."/>
            <person name="Hasebe M."/>
            <person name="Fang X."/>
        </authorList>
    </citation>
    <scope>NUCLEOTIDE SEQUENCE [LARGE SCALE GENOMIC DNA]</scope>
    <source>
        <strain evidence="2">cv. St1</strain>
    </source>
</reference>
<organism evidence="1 2">
    <name type="scientific">Cephalotus follicularis</name>
    <name type="common">Albany pitcher plant</name>
    <dbReference type="NCBI Taxonomy" id="3775"/>
    <lineage>
        <taxon>Eukaryota</taxon>
        <taxon>Viridiplantae</taxon>
        <taxon>Streptophyta</taxon>
        <taxon>Embryophyta</taxon>
        <taxon>Tracheophyta</taxon>
        <taxon>Spermatophyta</taxon>
        <taxon>Magnoliopsida</taxon>
        <taxon>eudicotyledons</taxon>
        <taxon>Gunneridae</taxon>
        <taxon>Pentapetalae</taxon>
        <taxon>rosids</taxon>
        <taxon>fabids</taxon>
        <taxon>Oxalidales</taxon>
        <taxon>Cephalotaceae</taxon>
        <taxon>Cephalotus</taxon>
    </lineage>
</organism>
<dbReference type="EMBL" id="BDDD01000351">
    <property type="protein sequence ID" value="GAV64523.1"/>
    <property type="molecule type" value="Genomic_DNA"/>
</dbReference>
<sequence length="117" mass="13075">MATNSITFTDEEIPSEGIGHVKALYISAMCKDHHIARVLIDNDSSLNVMPKSTLEKLPVDPSYILPSQMVVRAFDGSRREVLGDIKIPIMIGPFVFNTMFQVMDIISSYTSLLGRTW</sequence>
<keyword evidence="2" id="KW-1185">Reference proteome</keyword>
<dbReference type="OrthoDB" id="1724165at2759"/>
<dbReference type="Proteomes" id="UP000187406">
    <property type="component" value="Unassembled WGS sequence"/>
</dbReference>
<gene>
    <name evidence="1" type="ORF">CFOL_v3_08041</name>
</gene>
<dbReference type="CDD" id="cd00303">
    <property type="entry name" value="retropepsin_like"/>
    <property type="match status" value="1"/>
</dbReference>
<dbReference type="AlphaFoldDB" id="A0A1Q3B9Q6"/>
<dbReference type="PANTHER" id="PTHR33240">
    <property type="entry name" value="OS08G0508500 PROTEIN"/>
    <property type="match status" value="1"/>
</dbReference>
<dbReference type="STRING" id="3775.A0A1Q3B9Q6"/>
<proteinExistence type="predicted"/>
<evidence type="ECO:0000313" key="1">
    <source>
        <dbReference type="EMBL" id="GAV64523.1"/>
    </source>
</evidence>
<dbReference type="PANTHER" id="PTHR33240:SF15">
    <property type="entry name" value="GAG-PRO-LIKE PROTEIN"/>
    <property type="match status" value="1"/>
</dbReference>
<dbReference type="InParanoid" id="A0A1Q3B9Q6"/>
<accession>A0A1Q3B9Q6</accession>